<dbReference type="Gene3D" id="3.20.20.80">
    <property type="entry name" value="Glycosidases"/>
    <property type="match status" value="1"/>
</dbReference>
<dbReference type="InterPro" id="IPR001579">
    <property type="entry name" value="Glyco_hydro_18_chit_AS"/>
</dbReference>
<evidence type="ECO:0000256" key="2">
    <source>
        <dbReference type="ARBA" id="ARBA00022801"/>
    </source>
</evidence>
<comment type="similarity">
    <text evidence="8">Belongs to the glycosyl hydrolase 18 family.</text>
</comment>
<feature type="region of interest" description="Disordered" evidence="9">
    <location>
        <begin position="101"/>
        <end position="148"/>
    </location>
</feature>
<keyword evidence="13" id="KW-1185">Reference proteome</keyword>
<keyword evidence="2 7" id="KW-0378">Hydrolase</keyword>
<evidence type="ECO:0000259" key="11">
    <source>
        <dbReference type="PROSITE" id="PS51910"/>
    </source>
</evidence>
<evidence type="ECO:0000256" key="6">
    <source>
        <dbReference type="ARBA" id="ARBA00023326"/>
    </source>
</evidence>
<keyword evidence="4" id="KW-0119">Carbohydrate metabolism</keyword>
<keyword evidence="5 7" id="KW-0326">Glycosidase</keyword>
<dbReference type="GeneID" id="91991942"/>
<dbReference type="Pfam" id="PF00704">
    <property type="entry name" value="Glyco_hydro_18"/>
    <property type="match status" value="1"/>
</dbReference>
<dbReference type="Proteomes" id="UP000054399">
    <property type="component" value="Unassembled WGS sequence"/>
</dbReference>
<dbReference type="EMBL" id="ATAM02000009">
    <property type="protein sequence ID" value="KAL0243824.1"/>
    <property type="molecule type" value="Genomic_DNA"/>
</dbReference>
<sequence length="519" mass="54775">MYFVRRTTLFAILTALTVRSAPAPQSGTDYTCDSDKQWHDAYQTVTCPGDTVCVTGASGNPCQFPSGYEQSAIVAVAVTSASAAGGVTSATVAGGISVTGTGKTGGGGAASPSSGEEVTTARSAVASSASHTNSAASPSGTSTSNGASGSNRFVTYWDNYANMGGVNAAQLTAVTHVILSFADMTNWATKQTTWQFMESSDGNFDSSTAATLKGMRSGLKVCGALGGWGLDSVMATAVRGGDSSIATFVANVKGFADYFNLDGIDIDWEFPSASDDANLITFVTRLRAALGDDKLISIALGARVDTTDAAAFNSDTFSKLDGLVDMWNVMTYDYVNRYSTTTEQQAGNRVVTTVMDYYEKQGITMEKCNVGFPMNAKYFTLTETCDSSNPIGCSLPGRTYYEDNGVDNYKSGWVRFNPGLDSTLGTKGTEWAIKMRAQWGARPTDGSTEITADVSNAWVDETNNVFWTWLSDSDMKKTCQNWVTSGKVGGAMVWSLNQDDKGQEGGSHMAALASCIQGS</sequence>
<evidence type="ECO:0000256" key="5">
    <source>
        <dbReference type="ARBA" id="ARBA00023295"/>
    </source>
</evidence>
<dbReference type="SUPFAM" id="SSF51445">
    <property type="entry name" value="(Trans)glycosidases"/>
    <property type="match status" value="1"/>
</dbReference>
<name>A0ABR3BM05_9TREE</name>
<comment type="caution">
    <text evidence="12">The sequence shown here is derived from an EMBL/GenBank/DDBJ whole genome shotgun (WGS) entry which is preliminary data.</text>
</comment>
<feature type="signal peptide" evidence="10">
    <location>
        <begin position="1"/>
        <end position="22"/>
    </location>
</feature>
<evidence type="ECO:0000313" key="12">
    <source>
        <dbReference type="EMBL" id="KAL0243824.1"/>
    </source>
</evidence>
<gene>
    <name evidence="12" type="ORF">I308_105086</name>
</gene>
<dbReference type="PROSITE" id="PS01095">
    <property type="entry name" value="GH18_1"/>
    <property type="match status" value="1"/>
</dbReference>
<accession>A0ABR3BM05</accession>
<dbReference type="InterPro" id="IPR001223">
    <property type="entry name" value="Glyco_hydro18_cat"/>
</dbReference>
<reference evidence="12 13" key="2">
    <citation type="submission" date="2024-01" db="EMBL/GenBank/DDBJ databases">
        <title>Comparative genomics of Cryptococcus and Kwoniella reveals pathogenesis evolution and contrasting modes of karyotype evolution via chromosome fusion or intercentromeric recombination.</title>
        <authorList>
            <person name="Coelho M.A."/>
            <person name="David-Palma M."/>
            <person name="Shea T."/>
            <person name="Bowers K."/>
            <person name="Mcginley-Smith S."/>
            <person name="Mohammad A.W."/>
            <person name="Gnirke A."/>
            <person name="Yurkov A.M."/>
            <person name="Nowrousian M."/>
            <person name="Sun S."/>
            <person name="Cuomo C.A."/>
            <person name="Heitman J."/>
        </authorList>
    </citation>
    <scope>NUCLEOTIDE SEQUENCE [LARGE SCALE GENOMIC DNA]</scope>
    <source>
        <strain evidence="12 13">IND107</strain>
    </source>
</reference>
<evidence type="ECO:0000256" key="3">
    <source>
        <dbReference type="ARBA" id="ARBA00023024"/>
    </source>
</evidence>
<dbReference type="PROSITE" id="PS51910">
    <property type="entry name" value="GH18_2"/>
    <property type="match status" value="1"/>
</dbReference>
<evidence type="ECO:0000256" key="10">
    <source>
        <dbReference type="SAM" id="SignalP"/>
    </source>
</evidence>
<evidence type="ECO:0000256" key="4">
    <source>
        <dbReference type="ARBA" id="ARBA00023277"/>
    </source>
</evidence>
<dbReference type="InterPro" id="IPR011583">
    <property type="entry name" value="Chitinase_II/V-like_cat"/>
</dbReference>
<organism evidence="12 13">
    <name type="scientific">Cryptococcus tetragattii IND107</name>
    <dbReference type="NCBI Taxonomy" id="1296105"/>
    <lineage>
        <taxon>Eukaryota</taxon>
        <taxon>Fungi</taxon>
        <taxon>Dikarya</taxon>
        <taxon>Basidiomycota</taxon>
        <taxon>Agaricomycotina</taxon>
        <taxon>Tremellomycetes</taxon>
        <taxon>Tremellales</taxon>
        <taxon>Cryptococcaceae</taxon>
        <taxon>Cryptococcus</taxon>
        <taxon>Cryptococcus gattii species complex</taxon>
    </lineage>
</organism>
<dbReference type="CDD" id="cd00598">
    <property type="entry name" value="GH18_chitinase-like"/>
    <property type="match status" value="1"/>
</dbReference>
<evidence type="ECO:0000256" key="7">
    <source>
        <dbReference type="RuleBase" id="RU000489"/>
    </source>
</evidence>
<evidence type="ECO:0000256" key="9">
    <source>
        <dbReference type="SAM" id="MobiDB-lite"/>
    </source>
</evidence>
<evidence type="ECO:0000313" key="13">
    <source>
        <dbReference type="Proteomes" id="UP000054399"/>
    </source>
</evidence>
<feature type="domain" description="GH18" evidence="11">
    <location>
        <begin position="151"/>
        <end position="519"/>
    </location>
</feature>
<comment type="catalytic activity">
    <reaction evidence="1">
        <text>Random endo-hydrolysis of N-acetyl-beta-D-glucosaminide (1-&gt;4)-beta-linkages in chitin and chitodextrins.</text>
        <dbReference type="EC" id="3.2.1.14"/>
    </reaction>
</comment>
<protein>
    <recommendedName>
        <fullName evidence="11">GH18 domain-containing protein</fullName>
    </recommendedName>
</protein>
<dbReference type="PANTHER" id="PTHR11177:SF317">
    <property type="entry name" value="CHITINASE 12-RELATED"/>
    <property type="match status" value="1"/>
</dbReference>
<proteinExistence type="inferred from homology"/>
<feature type="chain" id="PRO_5045319528" description="GH18 domain-containing protein" evidence="10">
    <location>
        <begin position="23"/>
        <end position="519"/>
    </location>
</feature>
<dbReference type="InterPro" id="IPR050314">
    <property type="entry name" value="Glycosyl_Hydrlase_18"/>
</dbReference>
<dbReference type="RefSeq" id="XP_066612191.1">
    <property type="nucleotide sequence ID" value="XM_066759544.1"/>
</dbReference>
<keyword evidence="10" id="KW-0732">Signal</keyword>
<evidence type="ECO:0000256" key="8">
    <source>
        <dbReference type="RuleBase" id="RU004453"/>
    </source>
</evidence>
<evidence type="ECO:0000256" key="1">
    <source>
        <dbReference type="ARBA" id="ARBA00000822"/>
    </source>
</evidence>
<keyword evidence="3" id="KW-0146">Chitin degradation</keyword>
<feature type="compositionally biased region" description="Low complexity" evidence="9">
    <location>
        <begin position="110"/>
        <end position="148"/>
    </location>
</feature>
<dbReference type="InterPro" id="IPR017853">
    <property type="entry name" value="GH"/>
</dbReference>
<dbReference type="PANTHER" id="PTHR11177">
    <property type="entry name" value="CHITINASE"/>
    <property type="match status" value="1"/>
</dbReference>
<reference evidence="13" key="1">
    <citation type="submission" date="2015-01" db="EMBL/GenBank/DDBJ databases">
        <title>The Genome Sequence of Cryptococcus gattii MMRL2647.</title>
        <authorList>
            <consortium name="The Broad Institute Genomics Platform"/>
            <person name="Cuomo C."/>
            <person name="Litvintseva A."/>
            <person name="Chen Y."/>
            <person name="Heitman J."/>
            <person name="Sun S."/>
            <person name="Springer D."/>
            <person name="Dromer F."/>
            <person name="Young S."/>
            <person name="Zeng Q."/>
            <person name="Gargeya S."/>
            <person name="Abouelleil A."/>
            <person name="Alvarado L."/>
            <person name="Chapman S.B."/>
            <person name="Gainer-Dewar J."/>
            <person name="Goldberg J."/>
            <person name="Griggs A."/>
            <person name="Gujja S."/>
            <person name="Hansen M."/>
            <person name="Howarth C."/>
            <person name="Imamovic A."/>
            <person name="Larimer J."/>
            <person name="Murphy C."/>
            <person name="Naylor J."/>
            <person name="Pearson M."/>
            <person name="Priest M."/>
            <person name="Roberts A."/>
            <person name="Saif S."/>
            <person name="Shea T."/>
            <person name="Sykes S."/>
            <person name="Wortman J."/>
            <person name="Nusbaum C."/>
            <person name="Birren B."/>
        </authorList>
    </citation>
    <scope>NUCLEOTIDE SEQUENCE [LARGE SCALE GENOMIC DNA]</scope>
    <source>
        <strain evidence="13">IND107</strain>
    </source>
</reference>
<dbReference type="SMART" id="SM00636">
    <property type="entry name" value="Glyco_18"/>
    <property type="match status" value="1"/>
</dbReference>
<keyword evidence="6" id="KW-0624">Polysaccharide degradation</keyword>